<keyword evidence="3" id="KW-1185">Reference proteome</keyword>
<accession>A0ABT0GCR2</accession>
<evidence type="ECO:0000313" key="2">
    <source>
        <dbReference type="EMBL" id="MCK7592327.1"/>
    </source>
</evidence>
<dbReference type="Proteomes" id="UP001431449">
    <property type="component" value="Unassembled WGS sequence"/>
</dbReference>
<evidence type="ECO:0000313" key="3">
    <source>
        <dbReference type="Proteomes" id="UP001431449"/>
    </source>
</evidence>
<reference evidence="2" key="1">
    <citation type="submission" date="2022-04" db="EMBL/GenBank/DDBJ databases">
        <title>Lysobacter sp. CAU 1642 isolated from sea sand.</title>
        <authorList>
            <person name="Kim W."/>
        </authorList>
    </citation>
    <scope>NUCLEOTIDE SEQUENCE</scope>
    <source>
        <strain evidence="2">CAU 1642</strain>
    </source>
</reference>
<organism evidence="2 3">
    <name type="scientific">Pseudomarimonas salicorniae</name>
    <dbReference type="NCBI Taxonomy" id="2933270"/>
    <lineage>
        <taxon>Bacteria</taxon>
        <taxon>Pseudomonadati</taxon>
        <taxon>Pseudomonadota</taxon>
        <taxon>Gammaproteobacteria</taxon>
        <taxon>Lysobacterales</taxon>
        <taxon>Lysobacteraceae</taxon>
        <taxon>Pseudomarimonas</taxon>
    </lineage>
</organism>
<sequence length="149" mass="16147">MEWQGVFEPIEKPSFGNPTRVAEMLREMWPCLLFSWSRTGVEELARIDAQGFNPPEEFRQIVAARPSFLCGSGVSEGIELSFNVGSGETADCIWATLGGEDSDVLGVIAKIEKALGARSMSPEPLDVREYGDTSKPVKGATLYRSGSSG</sequence>
<gene>
    <name evidence="2" type="ORF">M0G41_01440</name>
</gene>
<dbReference type="RefSeq" id="WP_248204415.1">
    <property type="nucleotide sequence ID" value="NZ_JALNMH010000001.1"/>
</dbReference>
<protein>
    <submittedName>
        <fullName evidence="2">Uncharacterized protein</fullName>
    </submittedName>
</protein>
<evidence type="ECO:0000256" key="1">
    <source>
        <dbReference type="SAM" id="MobiDB-lite"/>
    </source>
</evidence>
<proteinExistence type="predicted"/>
<name>A0ABT0GCR2_9GAMM</name>
<feature type="region of interest" description="Disordered" evidence="1">
    <location>
        <begin position="125"/>
        <end position="149"/>
    </location>
</feature>
<comment type="caution">
    <text evidence="2">The sequence shown here is derived from an EMBL/GenBank/DDBJ whole genome shotgun (WGS) entry which is preliminary data.</text>
</comment>
<dbReference type="EMBL" id="JALNMH010000001">
    <property type="protein sequence ID" value="MCK7592327.1"/>
    <property type="molecule type" value="Genomic_DNA"/>
</dbReference>